<keyword evidence="3" id="KW-1003">Cell membrane</keyword>
<feature type="domain" description="Type II secretion system protein GspF" evidence="8">
    <location>
        <begin position="74"/>
        <end position="196"/>
    </location>
</feature>
<dbReference type="InterPro" id="IPR018076">
    <property type="entry name" value="T2SS_GspF_dom"/>
</dbReference>
<evidence type="ECO:0000313" key="9">
    <source>
        <dbReference type="EMBL" id="USF87799.1"/>
    </source>
</evidence>
<dbReference type="Pfam" id="PF00482">
    <property type="entry name" value="T2SSF"/>
    <property type="match status" value="2"/>
</dbReference>
<accession>A0A9J6ZYM8</accession>
<dbReference type="AlphaFoldDB" id="A0A9J6ZYM8"/>
<feature type="transmembrane region" description="Helical" evidence="7">
    <location>
        <begin position="174"/>
        <end position="195"/>
    </location>
</feature>
<dbReference type="InterPro" id="IPR003004">
    <property type="entry name" value="GspF/PilC"/>
</dbReference>
<evidence type="ECO:0000256" key="2">
    <source>
        <dbReference type="ARBA" id="ARBA00005745"/>
    </source>
</evidence>
<gene>
    <name evidence="9" type="ORF">L0Y14_00700</name>
</gene>
<dbReference type="InterPro" id="IPR042094">
    <property type="entry name" value="T2SS_GspF_sf"/>
</dbReference>
<evidence type="ECO:0000256" key="6">
    <source>
        <dbReference type="ARBA" id="ARBA00023136"/>
    </source>
</evidence>
<evidence type="ECO:0000259" key="8">
    <source>
        <dbReference type="Pfam" id="PF00482"/>
    </source>
</evidence>
<evidence type="ECO:0000313" key="10">
    <source>
        <dbReference type="Proteomes" id="UP001056649"/>
    </source>
</evidence>
<reference evidence="9" key="1">
    <citation type="journal article" date="2022" name="Mol. Ecol. Resour.">
        <title>The complete and closed genome of the facultative generalist Candidatus Endoriftia persephone from deep-sea hydrothermal vents.</title>
        <authorList>
            <person name="de Oliveira A.L."/>
            <person name="Srivastava A."/>
            <person name="Espada-Hinojosa S."/>
            <person name="Bright M."/>
        </authorList>
    </citation>
    <scope>NUCLEOTIDE SEQUENCE</scope>
    <source>
        <strain evidence="9">Tica-EPR-9o50.N</strain>
    </source>
</reference>
<dbReference type="Gene3D" id="1.20.81.30">
    <property type="entry name" value="Type II secretion system (T2SS), domain F"/>
    <property type="match status" value="2"/>
</dbReference>
<dbReference type="Proteomes" id="UP001056649">
    <property type="component" value="Chromosome"/>
</dbReference>
<comment type="subcellular location">
    <subcellularLocation>
        <location evidence="1">Cell membrane</location>
        <topology evidence="1">Multi-pass membrane protein</topology>
    </subcellularLocation>
</comment>
<feature type="domain" description="Type II secretion system protein GspF" evidence="8">
    <location>
        <begin position="279"/>
        <end position="399"/>
    </location>
</feature>
<protein>
    <submittedName>
        <fullName evidence="9">Type II secretion system F family protein</fullName>
    </submittedName>
</protein>
<feature type="transmembrane region" description="Helical" evidence="7">
    <location>
        <begin position="215"/>
        <end position="241"/>
    </location>
</feature>
<dbReference type="PANTHER" id="PTHR30012:SF0">
    <property type="entry name" value="TYPE II SECRETION SYSTEM PROTEIN F-RELATED"/>
    <property type="match status" value="1"/>
</dbReference>
<organism evidence="9 10">
    <name type="scientific">Candidatus Endoriftia persephonae</name>
    <dbReference type="NCBI Taxonomy" id="393765"/>
    <lineage>
        <taxon>Bacteria</taxon>
        <taxon>Pseudomonadati</taxon>
        <taxon>Pseudomonadota</taxon>
        <taxon>Gammaproteobacteria</taxon>
        <taxon>Chromatiales</taxon>
        <taxon>Sedimenticolaceae</taxon>
        <taxon>Candidatus Endoriftia</taxon>
    </lineage>
</organism>
<evidence type="ECO:0000256" key="7">
    <source>
        <dbReference type="SAM" id="Phobius"/>
    </source>
</evidence>
<dbReference type="PANTHER" id="PTHR30012">
    <property type="entry name" value="GENERAL SECRETION PATHWAY PROTEIN"/>
    <property type="match status" value="1"/>
</dbReference>
<keyword evidence="6 7" id="KW-0472">Membrane</keyword>
<dbReference type="GO" id="GO:0005886">
    <property type="term" value="C:plasma membrane"/>
    <property type="evidence" value="ECO:0007669"/>
    <property type="project" value="UniProtKB-SubCell"/>
</dbReference>
<dbReference type="RefSeq" id="WP_005961386.1">
    <property type="nucleotide sequence ID" value="NZ_CP090569.1"/>
</dbReference>
<sequence>MPYYSYKMLQPSGVIANSVARLPYDDETMAINYLENEGGTVLHIRQLGKLAAKYAEFTRFGLRKVKTTEVAETLSNLSVMLGSGIPASEALQEAAQGTENPTLALAMEDIRFYVEAGSSISEAVGLYPKIFSNTVLYLLRIGEETGRIDRALEVAATHLQRIEQIKSDTKQAMLYPSFILVTMGAAVIFWFYYVVPQIVTLFTEMEVELPPLTKALIAISEWVQAYLVVVLITLAVLYISAKIAYAKIYKFRRFIQGLALKIPIIGRLQHTSNLAFVSEYLHLLLDAGVDAFKSLDMVSRSLNNAIYQERVAKIHERITQGQSVADAFQSVTLFPSYVVRMVSVGERTGTLPAQFKRVSAEYRKRLNYKVETLSKSLEPIILIIAGGIFGIILGGLFLPIYDLIGGHIG</sequence>
<name>A0A9J6ZYM8_9GAMM</name>
<comment type="similarity">
    <text evidence="2">Belongs to the GSP F family.</text>
</comment>
<dbReference type="EMBL" id="CP090569">
    <property type="protein sequence ID" value="USF87799.1"/>
    <property type="molecule type" value="Genomic_DNA"/>
</dbReference>
<keyword evidence="10" id="KW-1185">Reference proteome</keyword>
<evidence type="ECO:0000256" key="1">
    <source>
        <dbReference type="ARBA" id="ARBA00004651"/>
    </source>
</evidence>
<proteinExistence type="inferred from homology"/>
<evidence type="ECO:0000256" key="3">
    <source>
        <dbReference type="ARBA" id="ARBA00022475"/>
    </source>
</evidence>
<feature type="transmembrane region" description="Helical" evidence="7">
    <location>
        <begin position="380"/>
        <end position="401"/>
    </location>
</feature>
<keyword evidence="5 7" id="KW-1133">Transmembrane helix</keyword>
<evidence type="ECO:0000256" key="4">
    <source>
        <dbReference type="ARBA" id="ARBA00022692"/>
    </source>
</evidence>
<evidence type="ECO:0000256" key="5">
    <source>
        <dbReference type="ARBA" id="ARBA00022989"/>
    </source>
</evidence>
<dbReference type="KEGG" id="eps:L0Y14_00700"/>
<keyword evidence="4 7" id="KW-0812">Transmembrane</keyword>